<accession>A0A562HYS0</accession>
<evidence type="ECO:0000313" key="2">
    <source>
        <dbReference type="Proteomes" id="UP000319627"/>
    </source>
</evidence>
<protein>
    <submittedName>
        <fullName evidence="1">Uncharacterized protein</fullName>
    </submittedName>
</protein>
<gene>
    <name evidence="1" type="ORF">LX59_03057</name>
</gene>
<proteinExistence type="predicted"/>
<dbReference type="EMBL" id="VLKG01000017">
    <property type="protein sequence ID" value="TWH63891.1"/>
    <property type="molecule type" value="Genomic_DNA"/>
</dbReference>
<name>A0A562HYS0_9GAMM</name>
<dbReference type="RefSeq" id="WP_144573315.1">
    <property type="nucleotide sequence ID" value="NZ_VLKG01000017.1"/>
</dbReference>
<dbReference type="Pfam" id="PF24175">
    <property type="entry name" value="SU10_adaptor"/>
    <property type="match status" value="1"/>
</dbReference>
<organism evidence="1 2">
    <name type="scientific">Azomonas agilis</name>
    <dbReference type="NCBI Taxonomy" id="116849"/>
    <lineage>
        <taxon>Bacteria</taxon>
        <taxon>Pseudomonadati</taxon>
        <taxon>Pseudomonadota</taxon>
        <taxon>Gammaproteobacteria</taxon>
        <taxon>Pseudomonadales</taxon>
        <taxon>Pseudomonadaceae</taxon>
        <taxon>Azomonas</taxon>
    </lineage>
</organism>
<evidence type="ECO:0000313" key="1">
    <source>
        <dbReference type="EMBL" id="TWH63891.1"/>
    </source>
</evidence>
<sequence>MTLKELIADFRNTTRDTIQPYLWADDLVKCWLDGAESEACIRGRLIHESSDAAVCEISVQAGQAIYDLHPSVLEITYLSFDDGSEVRPIALMGAEEMDAQLGIGWRSKEGRVTAAIQTDKRLRLAMVPDADGVLRLECYRLPLRPLSSCGEYAEPELHSAHHPQLVDWALHKAYELPDSETMDLDRSALAERSFSKYFGERPDCDLKRSTRQDIPQHNTCYWV</sequence>
<comment type="caution">
    <text evidence="1">The sequence shown here is derived from an EMBL/GenBank/DDBJ whole genome shotgun (WGS) entry which is preliminary data.</text>
</comment>
<dbReference type="AlphaFoldDB" id="A0A562HYS0"/>
<dbReference type="InterPro" id="IPR056209">
    <property type="entry name" value="SU10_adaptor"/>
</dbReference>
<reference evidence="1 2" key="1">
    <citation type="submission" date="2019-07" db="EMBL/GenBank/DDBJ databases">
        <title>Genomic Encyclopedia of Type Strains, Phase I: the one thousand microbial genomes (KMG-I) project.</title>
        <authorList>
            <person name="Kyrpides N."/>
        </authorList>
    </citation>
    <scope>NUCLEOTIDE SEQUENCE [LARGE SCALE GENOMIC DNA]</scope>
    <source>
        <strain evidence="1 2">DSM 375</strain>
    </source>
</reference>
<keyword evidence="2" id="KW-1185">Reference proteome</keyword>
<dbReference type="Proteomes" id="UP000319627">
    <property type="component" value="Unassembled WGS sequence"/>
</dbReference>
<dbReference type="OrthoDB" id="6880023at2"/>